<dbReference type="InterPro" id="IPR038333">
    <property type="entry name" value="T1MK-like_N_sf"/>
</dbReference>
<keyword evidence="6" id="KW-0680">Restriction system</keyword>
<sequence length="664" mass="74636">MAQTNAQAQNHANLIWKIADLLRGPYQPNQYGDVILPFTILRRLDCILEPTKDQVLAEYKKIAATKVDPDVLLKAKFKLPFYNTSRWSFASLISDPEGVADNLIDYIEHFSPNVRDVFEGFGMLDEIANLAKTDRLYLIVKEFAAVDLHPDVVTQHDMGYVFEELIRKFADSNATQAGDHFTPREVIALMVDILFLTEDDALTKPGTVRTIYDPAAGTGGMLSVAYDHLVAMNPKARPVLYGQDVNPRSYALCKSDMIVKGQDVDNIYLGDTLTDDGHRTKTFDFLLSNPPFGVDWKTQQKKVTDEHEQRGFAGRFGPGLPRVSDGSMLFLLHLISKMQPVKGGEGGSRLAIVLNGSPLFTGGAGSGESNIRQWIIENDLLDAIIALPTDMFYNTGIATYIWVLDNNKPTKRRGKVQLINAVEMYGKMRKSLGSKRKELRSKDIERICHLYEGYRNEHGTVERPAHSKVFKGEEFGYSTITVERPLQLRFTPSADNVEEVLAQKGITKLKTSEQAAIRNALTGLIGWEWKDRDEFVTELRDALHKAGLAKPPAPLIKTIWSTVGEHDDTASIVTDRKGNPEPDTALRDTENVPLTDDIEDYFTREVLPHVLDAWIDHDKTKIGYEIPFTRQFYRYTPPRPLEEIQKDLRVLVGEIQGMLAEVGA</sequence>
<dbReference type="GO" id="GO:0008170">
    <property type="term" value="F:N-methyltransferase activity"/>
    <property type="evidence" value="ECO:0007669"/>
    <property type="project" value="InterPro"/>
</dbReference>
<reference evidence="10 11" key="1">
    <citation type="journal article" date="2019" name="Emerg. Microbes Infect.">
        <title>Comprehensive subspecies identification of 175 nontuberculous mycobacteria species based on 7547 genomic profiles.</title>
        <authorList>
            <person name="Matsumoto Y."/>
            <person name="Kinjo T."/>
            <person name="Motooka D."/>
            <person name="Nabeya D."/>
            <person name="Jung N."/>
            <person name="Uechi K."/>
            <person name="Horii T."/>
            <person name="Iida T."/>
            <person name="Fujita J."/>
            <person name="Nakamura S."/>
        </authorList>
    </citation>
    <scope>NUCLEOTIDE SEQUENCE [LARGE SCALE GENOMIC DNA]</scope>
    <source>
        <strain evidence="10 11">JCM 30723</strain>
    </source>
</reference>
<evidence type="ECO:0000259" key="8">
    <source>
        <dbReference type="Pfam" id="PF02384"/>
    </source>
</evidence>
<dbReference type="GO" id="GO:0009307">
    <property type="term" value="P:DNA restriction-modification system"/>
    <property type="evidence" value="ECO:0007669"/>
    <property type="project" value="UniProtKB-KW"/>
</dbReference>
<dbReference type="EC" id="2.1.1.72" evidence="2"/>
<dbReference type="PROSITE" id="PS00092">
    <property type="entry name" value="N6_MTASE"/>
    <property type="match status" value="1"/>
</dbReference>
<accession>A0A7I9Y6M1</accession>
<dbReference type="Proteomes" id="UP000465305">
    <property type="component" value="Unassembled WGS sequence"/>
</dbReference>
<dbReference type="GO" id="GO:0032259">
    <property type="term" value="P:methylation"/>
    <property type="evidence" value="ECO:0007669"/>
    <property type="project" value="UniProtKB-KW"/>
</dbReference>
<evidence type="ECO:0000256" key="4">
    <source>
        <dbReference type="ARBA" id="ARBA00022679"/>
    </source>
</evidence>
<evidence type="ECO:0000256" key="5">
    <source>
        <dbReference type="ARBA" id="ARBA00022691"/>
    </source>
</evidence>
<keyword evidence="5" id="KW-0949">S-adenosyl-L-methionine</keyword>
<protein>
    <recommendedName>
        <fullName evidence="2">site-specific DNA-methyltransferase (adenine-specific)</fullName>
        <ecNumber evidence="2">2.1.1.72</ecNumber>
    </recommendedName>
</protein>
<dbReference type="PANTHER" id="PTHR42933">
    <property type="entry name" value="SLR6095 PROTEIN"/>
    <property type="match status" value="1"/>
</dbReference>
<dbReference type="InterPro" id="IPR051537">
    <property type="entry name" value="DNA_Adenine_Mtase"/>
</dbReference>
<dbReference type="Gene3D" id="3.40.50.150">
    <property type="entry name" value="Vaccinia Virus protein VP39"/>
    <property type="match status" value="1"/>
</dbReference>
<dbReference type="RefSeq" id="WP_083039584.1">
    <property type="nucleotide sequence ID" value="NZ_BLKY01000001.1"/>
</dbReference>
<evidence type="ECO:0000259" key="9">
    <source>
        <dbReference type="Pfam" id="PF12161"/>
    </source>
</evidence>
<dbReference type="GO" id="GO:0009007">
    <property type="term" value="F:site-specific DNA-methyltransferase (adenine-specific) activity"/>
    <property type="evidence" value="ECO:0007669"/>
    <property type="project" value="UniProtKB-EC"/>
</dbReference>
<dbReference type="AlphaFoldDB" id="A0A7I9Y6M1"/>
<dbReference type="GO" id="GO:0003677">
    <property type="term" value="F:DNA binding"/>
    <property type="evidence" value="ECO:0007669"/>
    <property type="project" value="InterPro"/>
</dbReference>
<comment type="catalytic activity">
    <reaction evidence="7">
        <text>a 2'-deoxyadenosine in DNA + S-adenosyl-L-methionine = an N(6)-methyl-2'-deoxyadenosine in DNA + S-adenosyl-L-homocysteine + H(+)</text>
        <dbReference type="Rhea" id="RHEA:15197"/>
        <dbReference type="Rhea" id="RHEA-COMP:12418"/>
        <dbReference type="Rhea" id="RHEA-COMP:12419"/>
        <dbReference type="ChEBI" id="CHEBI:15378"/>
        <dbReference type="ChEBI" id="CHEBI:57856"/>
        <dbReference type="ChEBI" id="CHEBI:59789"/>
        <dbReference type="ChEBI" id="CHEBI:90615"/>
        <dbReference type="ChEBI" id="CHEBI:90616"/>
        <dbReference type="EC" id="2.1.1.72"/>
    </reaction>
</comment>
<dbReference type="InterPro" id="IPR029063">
    <property type="entry name" value="SAM-dependent_MTases_sf"/>
</dbReference>
<gene>
    <name evidence="10" type="ORF">MALGJ_10010</name>
</gene>
<dbReference type="CDD" id="cd02440">
    <property type="entry name" value="AdoMet_MTases"/>
    <property type="match status" value="1"/>
</dbReference>
<evidence type="ECO:0000256" key="6">
    <source>
        <dbReference type="ARBA" id="ARBA00022747"/>
    </source>
</evidence>
<dbReference type="InterPro" id="IPR003356">
    <property type="entry name" value="DNA_methylase_A-5"/>
</dbReference>
<dbReference type="InterPro" id="IPR002052">
    <property type="entry name" value="DNA_methylase_N6_adenine_CS"/>
</dbReference>
<dbReference type="PRINTS" id="PR00507">
    <property type="entry name" value="N12N6MTFRASE"/>
</dbReference>
<dbReference type="Gene3D" id="1.20.1260.30">
    <property type="match status" value="1"/>
</dbReference>
<evidence type="ECO:0000313" key="11">
    <source>
        <dbReference type="Proteomes" id="UP000465305"/>
    </source>
</evidence>
<evidence type="ECO:0000256" key="3">
    <source>
        <dbReference type="ARBA" id="ARBA00022603"/>
    </source>
</evidence>
<feature type="domain" description="DNA methylase adenine-specific" evidence="8">
    <location>
        <begin position="155"/>
        <end position="459"/>
    </location>
</feature>
<evidence type="ECO:0000256" key="1">
    <source>
        <dbReference type="ARBA" id="ARBA00006594"/>
    </source>
</evidence>
<feature type="domain" description="N6 adenine-specific DNA methyltransferase N-terminal" evidence="9">
    <location>
        <begin position="13"/>
        <end position="143"/>
    </location>
</feature>
<organism evidence="10 11">
    <name type="scientific">Mycolicibacter algericus</name>
    <name type="common">Mycobacterium algericum</name>
    <dbReference type="NCBI Taxonomy" id="1288388"/>
    <lineage>
        <taxon>Bacteria</taxon>
        <taxon>Bacillati</taxon>
        <taxon>Actinomycetota</taxon>
        <taxon>Actinomycetes</taxon>
        <taxon>Mycobacteriales</taxon>
        <taxon>Mycobacteriaceae</taxon>
        <taxon>Mycolicibacter</taxon>
    </lineage>
</organism>
<dbReference type="Pfam" id="PF12161">
    <property type="entry name" value="HsdM_N"/>
    <property type="match status" value="1"/>
</dbReference>
<dbReference type="Pfam" id="PF02384">
    <property type="entry name" value="N6_Mtase"/>
    <property type="match status" value="1"/>
</dbReference>
<keyword evidence="3 10" id="KW-0489">Methyltransferase</keyword>
<keyword evidence="4 10" id="KW-0808">Transferase</keyword>
<evidence type="ECO:0000313" key="10">
    <source>
        <dbReference type="EMBL" id="GFG84325.1"/>
    </source>
</evidence>
<dbReference type="SUPFAM" id="SSF53335">
    <property type="entry name" value="S-adenosyl-L-methionine-dependent methyltransferases"/>
    <property type="match status" value="1"/>
</dbReference>
<dbReference type="EMBL" id="BLKY01000001">
    <property type="protein sequence ID" value="GFG84325.1"/>
    <property type="molecule type" value="Genomic_DNA"/>
</dbReference>
<proteinExistence type="inferred from homology"/>
<comment type="caution">
    <text evidence="10">The sequence shown here is derived from an EMBL/GenBank/DDBJ whole genome shotgun (WGS) entry which is preliminary data.</text>
</comment>
<comment type="similarity">
    <text evidence="1">Belongs to the N(4)/N(6)-methyltransferase family.</text>
</comment>
<dbReference type="InterPro" id="IPR022749">
    <property type="entry name" value="D12N6_MeTrfase_N"/>
</dbReference>
<name>A0A7I9Y6M1_MYCAL</name>
<evidence type="ECO:0000256" key="7">
    <source>
        <dbReference type="ARBA" id="ARBA00047942"/>
    </source>
</evidence>
<evidence type="ECO:0000256" key="2">
    <source>
        <dbReference type="ARBA" id="ARBA00011900"/>
    </source>
</evidence>
<dbReference type="PANTHER" id="PTHR42933:SF3">
    <property type="entry name" value="TYPE I RESTRICTION ENZYME MJAVIII METHYLASE SUBUNIT"/>
    <property type="match status" value="1"/>
</dbReference>